<organism evidence="9 10">
    <name type="scientific">Hermanssonia centrifuga</name>
    <dbReference type="NCBI Taxonomy" id="98765"/>
    <lineage>
        <taxon>Eukaryota</taxon>
        <taxon>Fungi</taxon>
        <taxon>Dikarya</taxon>
        <taxon>Basidiomycota</taxon>
        <taxon>Agaricomycotina</taxon>
        <taxon>Agaricomycetes</taxon>
        <taxon>Polyporales</taxon>
        <taxon>Meruliaceae</taxon>
        <taxon>Hermanssonia</taxon>
    </lineage>
</organism>
<keyword evidence="5" id="KW-0653">Protein transport</keyword>
<sequence length="529" mass="58789">MARRPSVVSLSSLGSVSGLLKSIQLPAVVESGPQGKIPNGTPRQPSRTMSINGRTELALEQTGKVWDADDLFAQHTIAEVKAVQQRLRLDADAKQEELRIMVGERYRDLLQASTSIMLISESSNSVLHNLDAMQKISYSAEPDSSHNTSWSGQGDSHLQTLQGLAAHMKLLLDSPEHLWRLLERKLYLQAAWLFLLSRVVYKSLSRDDDDVAWIASGIDILDQFPLVQRQWDAVSQFRTQITHKATLSLREPSSPAEVCAILLTLHLLESRPLPEALATFLVQRNRSLATAVSHSNDDLSKSDTSRGHNTAPRNDNRSRKAVVRDIRQRLKSILEIVTSTLGISRAIFLRNSDGPPLMCEALDYIQANEPSSSTSLPNPLRLSSQSLLSTLPSSSHFLLLPPNIRLYKPFVDGRPLLSSATQTQLEQKLSEWFQKALLSVQDVVQAWFSELTSVQEIWEMRAWTRTWLQKNGGVEAEETSRITTVLDTICHQQATTVWGSAIFATNSAFRECLSASLSILNLDPASSGE</sequence>
<dbReference type="STRING" id="98765.A0A2R6NTZ0"/>
<dbReference type="GO" id="GO:0017119">
    <property type="term" value="C:Golgi transport complex"/>
    <property type="evidence" value="ECO:0007669"/>
    <property type="project" value="InterPro"/>
</dbReference>
<evidence type="ECO:0000256" key="7">
    <source>
        <dbReference type="ARBA" id="ARBA00023136"/>
    </source>
</evidence>
<keyword evidence="4" id="KW-0813">Transport</keyword>
<evidence type="ECO:0000313" key="9">
    <source>
        <dbReference type="EMBL" id="PSR76643.1"/>
    </source>
</evidence>
<feature type="compositionally biased region" description="Basic and acidic residues" evidence="8">
    <location>
        <begin position="295"/>
        <end position="306"/>
    </location>
</feature>
<dbReference type="InterPro" id="IPR033370">
    <property type="entry name" value="COG1"/>
</dbReference>
<protein>
    <recommendedName>
        <fullName evidence="3">Conserved oligomeric Golgi complex subunit 1</fullName>
    </recommendedName>
</protein>
<evidence type="ECO:0000256" key="5">
    <source>
        <dbReference type="ARBA" id="ARBA00022927"/>
    </source>
</evidence>
<gene>
    <name evidence="9" type="ORF">PHLCEN_2v8240</name>
</gene>
<dbReference type="EMBL" id="MLYV02000837">
    <property type="protein sequence ID" value="PSR76643.1"/>
    <property type="molecule type" value="Genomic_DNA"/>
</dbReference>
<evidence type="ECO:0000256" key="8">
    <source>
        <dbReference type="SAM" id="MobiDB-lite"/>
    </source>
</evidence>
<name>A0A2R6NTZ0_9APHY</name>
<reference evidence="9 10" key="1">
    <citation type="submission" date="2018-02" db="EMBL/GenBank/DDBJ databases">
        <title>Genome sequence of the basidiomycete white-rot fungus Phlebia centrifuga.</title>
        <authorList>
            <person name="Granchi Z."/>
            <person name="Peng M."/>
            <person name="de Vries R.P."/>
            <person name="Hilden K."/>
            <person name="Makela M.R."/>
            <person name="Grigoriev I."/>
            <person name="Riley R."/>
        </authorList>
    </citation>
    <scope>NUCLEOTIDE SEQUENCE [LARGE SCALE GENOMIC DNA]</scope>
    <source>
        <strain evidence="9 10">FBCC195</strain>
    </source>
</reference>
<feature type="region of interest" description="Disordered" evidence="8">
    <location>
        <begin position="292"/>
        <end position="320"/>
    </location>
</feature>
<dbReference type="GO" id="GO:0015031">
    <property type="term" value="P:protein transport"/>
    <property type="evidence" value="ECO:0007669"/>
    <property type="project" value="UniProtKB-KW"/>
</dbReference>
<proteinExistence type="inferred from homology"/>
<evidence type="ECO:0000256" key="1">
    <source>
        <dbReference type="ARBA" id="ARBA00004395"/>
    </source>
</evidence>
<evidence type="ECO:0000256" key="4">
    <source>
        <dbReference type="ARBA" id="ARBA00022448"/>
    </source>
</evidence>
<comment type="similarity">
    <text evidence="2">Belongs to the COG1 family.</text>
</comment>
<dbReference type="GO" id="GO:0000139">
    <property type="term" value="C:Golgi membrane"/>
    <property type="evidence" value="ECO:0007669"/>
    <property type="project" value="UniProtKB-SubCell"/>
</dbReference>
<comment type="caution">
    <text evidence="9">The sequence shown here is derived from an EMBL/GenBank/DDBJ whole genome shotgun (WGS) entry which is preliminary data.</text>
</comment>
<keyword evidence="6" id="KW-0333">Golgi apparatus</keyword>
<dbReference type="PANTHER" id="PTHR31658">
    <property type="entry name" value="CONSERVED OLIGOMERIC GOLGI COMPLEX SUBUNIT 1"/>
    <property type="match status" value="1"/>
</dbReference>
<evidence type="ECO:0000313" key="10">
    <source>
        <dbReference type="Proteomes" id="UP000186601"/>
    </source>
</evidence>
<keyword evidence="7" id="KW-0472">Membrane</keyword>
<evidence type="ECO:0000256" key="2">
    <source>
        <dbReference type="ARBA" id="ARBA00006653"/>
    </source>
</evidence>
<evidence type="ECO:0000256" key="6">
    <source>
        <dbReference type="ARBA" id="ARBA00023034"/>
    </source>
</evidence>
<comment type="subcellular location">
    <subcellularLocation>
        <location evidence="1">Golgi apparatus membrane</location>
        <topology evidence="1">Peripheral membrane protein</topology>
    </subcellularLocation>
</comment>
<accession>A0A2R6NTZ0</accession>
<dbReference type="PANTHER" id="PTHR31658:SF0">
    <property type="entry name" value="CONSERVED OLIGOMERIC GOLGI COMPLEX SUBUNIT 1"/>
    <property type="match status" value="1"/>
</dbReference>
<dbReference type="OrthoDB" id="46189at2759"/>
<dbReference type="GO" id="GO:0006891">
    <property type="term" value="P:intra-Golgi vesicle-mediated transport"/>
    <property type="evidence" value="ECO:0007669"/>
    <property type="project" value="InterPro"/>
</dbReference>
<keyword evidence="10" id="KW-1185">Reference proteome</keyword>
<dbReference type="Proteomes" id="UP000186601">
    <property type="component" value="Unassembled WGS sequence"/>
</dbReference>
<evidence type="ECO:0000256" key="3">
    <source>
        <dbReference type="ARBA" id="ARBA00020978"/>
    </source>
</evidence>
<dbReference type="AlphaFoldDB" id="A0A2R6NTZ0"/>
<dbReference type="Pfam" id="PF08700">
    <property type="entry name" value="VPS51_Exo84_N"/>
    <property type="match status" value="1"/>
</dbReference>